<keyword evidence="4" id="KW-1185">Reference proteome</keyword>
<proteinExistence type="predicted"/>
<feature type="transmembrane region" description="Helical" evidence="1">
    <location>
        <begin position="71"/>
        <end position="88"/>
    </location>
</feature>
<dbReference type="KEGG" id="nik:F5I99_16245"/>
<evidence type="ECO:0000256" key="1">
    <source>
        <dbReference type="SAM" id="Phobius"/>
    </source>
</evidence>
<dbReference type="EMBL" id="CP044222">
    <property type="protein sequence ID" value="QEW07916.1"/>
    <property type="molecule type" value="Genomic_DNA"/>
</dbReference>
<feature type="transmembrane region" description="Helical" evidence="1">
    <location>
        <begin position="95"/>
        <end position="117"/>
    </location>
</feature>
<dbReference type="Proteomes" id="UP000325606">
    <property type="component" value="Chromosome"/>
</dbReference>
<sequence>MGSGVMVVKRFFIDKTVLIILLCYSVAWLILDVGGGDVYFASKLYFLQGQQWLLREHWLMEEVLHTGARKLVTFCVLGLILITLYFSFYAKSHRVLAKALFALSISVIFSLVIVAYFKSITNVACPWNLSLFGGSEPYYHLLEPRPSFLPYHRCFPAGHASAGYAWVALYYFLACLVPKWRFLGLGFGIFFGGLLGFVQQIRGAHFLSHDITTLVLSLLIAKLCFMLLYKEFDQPIVKVKR</sequence>
<dbReference type="AlphaFoldDB" id="A0A5J6LI00"/>
<dbReference type="Pfam" id="PF01569">
    <property type="entry name" value="PAP2"/>
    <property type="match status" value="1"/>
</dbReference>
<dbReference type="SUPFAM" id="SSF48317">
    <property type="entry name" value="Acid phosphatase/Vanadium-dependent haloperoxidase"/>
    <property type="match status" value="1"/>
</dbReference>
<keyword evidence="1" id="KW-0472">Membrane</keyword>
<accession>A0A5J6LI00</accession>
<organism evidence="3 4">
    <name type="scientific">Nitrincola iocasae</name>
    <dbReference type="NCBI Taxonomy" id="2614693"/>
    <lineage>
        <taxon>Bacteria</taxon>
        <taxon>Pseudomonadati</taxon>
        <taxon>Pseudomonadota</taxon>
        <taxon>Gammaproteobacteria</taxon>
        <taxon>Oceanospirillales</taxon>
        <taxon>Oceanospirillaceae</taxon>
        <taxon>Nitrincola</taxon>
    </lineage>
</organism>
<protein>
    <submittedName>
        <fullName evidence="3">Phosphatase PAP2 family protein</fullName>
    </submittedName>
</protein>
<feature type="transmembrane region" description="Helical" evidence="1">
    <location>
        <begin position="155"/>
        <end position="173"/>
    </location>
</feature>
<evidence type="ECO:0000259" key="2">
    <source>
        <dbReference type="Pfam" id="PF01569"/>
    </source>
</evidence>
<dbReference type="CDD" id="cd03396">
    <property type="entry name" value="PAP2_like_6"/>
    <property type="match status" value="1"/>
</dbReference>
<feature type="domain" description="Phosphatidic acid phosphatase type 2/haloperoxidase" evidence="2">
    <location>
        <begin position="100"/>
        <end position="230"/>
    </location>
</feature>
<keyword evidence="1" id="KW-0812">Transmembrane</keyword>
<dbReference type="InterPro" id="IPR000326">
    <property type="entry name" value="PAP2/HPO"/>
</dbReference>
<gene>
    <name evidence="3" type="ORF">F5I99_16245</name>
</gene>
<dbReference type="RefSeq" id="WP_151057815.1">
    <property type="nucleotide sequence ID" value="NZ_CP044222.1"/>
</dbReference>
<keyword evidence="1" id="KW-1133">Transmembrane helix</keyword>
<reference evidence="3 4" key="1">
    <citation type="submission" date="2019-09" db="EMBL/GenBank/DDBJ databases">
        <title>Nitrincola iocasae sp. nov., a bacterium isolated from the sediment collected at a cold seep field in South China Sea.</title>
        <authorList>
            <person name="Zhang H."/>
            <person name="Wang H."/>
            <person name="Li C."/>
        </authorList>
    </citation>
    <scope>NUCLEOTIDE SEQUENCE [LARGE SCALE GENOMIC DNA]</scope>
    <source>
        <strain evidence="3 4">KXZD1103</strain>
    </source>
</reference>
<evidence type="ECO:0000313" key="3">
    <source>
        <dbReference type="EMBL" id="QEW07916.1"/>
    </source>
</evidence>
<feature type="transmembrane region" description="Helical" evidence="1">
    <location>
        <begin position="180"/>
        <end position="199"/>
    </location>
</feature>
<evidence type="ECO:0000313" key="4">
    <source>
        <dbReference type="Proteomes" id="UP000325606"/>
    </source>
</evidence>
<name>A0A5J6LI00_9GAMM</name>
<dbReference type="InterPro" id="IPR036938">
    <property type="entry name" value="PAP2/HPO_sf"/>
</dbReference>
<feature type="transmembrane region" description="Helical" evidence="1">
    <location>
        <begin position="12"/>
        <end position="31"/>
    </location>
</feature>
<feature type="transmembrane region" description="Helical" evidence="1">
    <location>
        <begin position="211"/>
        <end position="229"/>
    </location>
</feature>